<feature type="transmembrane region" description="Helical" evidence="8">
    <location>
        <begin position="148"/>
        <end position="169"/>
    </location>
</feature>
<feature type="transmembrane region" description="Helical" evidence="8">
    <location>
        <begin position="21"/>
        <end position="43"/>
    </location>
</feature>
<dbReference type="Proteomes" id="UP000823775">
    <property type="component" value="Unassembled WGS sequence"/>
</dbReference>
<evidence type="ECO:0000256" key="7">
    <source>
        <dbReference type="ARBA" id="ARBA00023136"/>
    </source>
</evidence>
<protein>
    <recommendedName>
        <fullName evidence="8">CASP-like protein</fullName>
    </recommendedName>
</protein>
<feature type="domain" description="Casparian strip membrane protein" evidence="9">
    <location>
        <begin position="20"/>
        <end position="132"/>
    </location>
</feature>
<evidence type="ECO:0000313" key="10">
    <source>
        <dbReference type="EMBL" id="MCD7471480.1"/>
    </source>
</evidence>
<comment type="caution">
    <text evidence="10">The sequence shown here is derived from an EMBL/GenBank/DDBJ whole genome shotgun (WGS) entry which is preliminary data.</text>
</comment>
<reference evidence="10 11" key="1">
    <citation type="journal article" date="2021" name="BMC Genomics">
        <title>Datura genome reveals duplications of psychoactive alkaloid biosynthetic genes and high mutation rate following tissue culture.</title>
        <authorList>
            <person name="Rajewski A."/>
            <person name="Carter-House D."/>
            <person name="Stajich J."/>
            <person name="Litt A."/>
        </authorList>
    </citation>
    <scope>NUCLEOTIDE SEQUENCE [LARGE SCALE GENOMIC DNA]</scope>
    <source>
        <strain evidence="10">AR-01</strain>
    </source>
</reference>
<dbReference type="EMBL" id="JACEIK010001687">
    <property type="protein sequence ID" value="MCD7471480.1"/>
    <property type="molecule type" value="Genomic_DNA"/>
</dbReference>
<sequence>MSNNPQYNFDVKPPSSSSSKLPLITLGARVVTIATLLVSWGVLQTSEVTFHNGARLTYDYYRSYSYTLFAVIAGAVYNMLHIPFAIYFLIRKKPMINHKAFRLIELYGDKIIFGILATGGGAALGATMDLKKIVYNDDNSKHQDFLNLMYIPTAFLWAGLVASGISSVLSSLSLHKTTQ</sequence>
<feature type="transmembrane region" description="Helical" evidence="8">
    <location>
        <begin position="63"/>
        <end position="90"/>
    </location>
</feature>
<keyword evidence="7 8" id="KW-0472">Membrane</keyword>
<evidence type="ECO:0000256" key="6">
    <source>
        <dbReference type="ARBA" id="ARBA00022989"/>
    </source>
</evidence>
<evidence type="ECO:0000256" key="5">
    <source>
        <dbReference type="ARBA" id="ARBA00022692"/>
    </source>
</evidence>
<dbReference type="PANTHER" id="PTHR33573:SF14">
    <property type="entry name" value="CASP-LIKE PROTEIN"/>
    <property type="match status" value="1"/>
</dbReference>
<evidence type="ECO:0000256" key="3">
    <source>
        <dbReference type="ARBA" id="ARBA00011489"/>
    </source>
</evidence>
<evidence type="ECO:0000259" key="9">
    <source>
        <dbReference type="Pfam" id="PF04535"/>
    </source>
</evidence>
<dbReference type="InterPro" id="IPR006702">
    <property type="entry name" value="CASP_dom"/>
</dbReference>
<organism evidence="10 11">
    <name type="scientific">Datura stramonium</name>
    <name type="common">Jimsonweed</name>
    <name type="synonym">Common thornapple</name>
    <dbReference type="NCBI Taxonomy" id="4076"/>
    <lineage>
        <taxon>Eukaryota</taxon>
        <taxon>Viridiplantae</taxon>
        <taxon>Streptophyta</taxon>
        <taxon>Embryophyta</taxon>
        <taxon>Tracheophyta</taxon>
        <taxon>Spermatophyta</taxon>
        <taxon>Magnoliopsida</taxon>
        <taxon>eudicotyledons</taxon>
        <taxon>Gunneridae</taxon>
        <taxon>Pentapetalae</taxon>
        <taxon>asterids</taxon>
        <taxon>lamiids</taxon>
        <taxon>Solanales</taxon>
        <taxon>Solanaceae</taxon>
        <taxon>Solanoideae</taxon>
        <taxon>Datureae</taxon>
        <taxon>Datura</taxon>
    </lineage>
</organism>
<evidence type="ECO:0000256" key="1">
    <source>
        <dbReference type="ARBA" id="ARBA00004651"/>
    </source>
</evidence>
<keyword evidence="11" id="KW-1185">Reference proteome</keyword>
<comment type="subcellular location">
    <subcellularLocation>
        <location evidence="1 8">Cell membrane</location>
        <topology evidence="1 8">Multi-pass membrane protein</topology>
    </subcellularLocation>
</comment>
<dbReference type="Pfam" id="PF04535">
    <property type="entry name" value="CASP_dom"/>
    <property type="match status" value="1"/>
</dbReference>
<name>A0ABS8TKQ1_DATST</name>
<keyword evidence="5 8" id="KW-0812">Transmembrane</keyword>
<comment type="similarity">
    <text evidence="2 8">Belongs to the Casparian strip membrane proteins (CASP) family.</text>
</comment>
<comment type="subunit">
    <text evidence="3 8">Homodimer and heterodimers.</text>
</comment>
<evidence type="ECO:0000313" key="11">
    <source>
        <dbReference type="Proteomes" id="UP000823775"/>
    </source>
</evidence>
<gene>
    <name evidence="10" type="ORF">HAX54_011934</name>
</gene>
<keyword evidence="4 8" id="KW-1003">Cell membrane</keyword>
<dbReference type="PANTHER" id="PTHR33573">
    <property type="entry name" value="CASP-LIKE PROTEIN 4A4"/>
    <property type="match status" value="1"/>
</dbReference>
<evidence type="ECO:0000256" key="4">
    <source>
        <dbReference type="ARBA" id="ARBA00022475"/>
    </source>
</evidence>
<keyword evidence="6 8" id="KW-1133">Transmembrane helix</keyword>
<proteinExistence type="inferred from homology"/>
<accession>A0ABS8TKQ1</accession>
<evidence type="ECO:0000256" key="8">
    <source>
        <dbReference type="RuleBase" id="RU361233"/>
    </source>
</evidence>
<evidence type="ECO:0000256" key="2">
    <source>
        <dbReference type="ARBA" id="ARBA00007651"/>
    </source>
</evidence>
<feature type="transmembrane region" description="Helical" evidence="8">
    <location>
        <begin position="111"/>
        <end position="128"/>
    </location>
</feature>